<keyword evidence="1" id="KW-0472">Membrane</keyword>
<keyword evidence="1" id="KW-1133">Transmembrane helix</keyword>
<dbReference type="SUPFAM" id="SSF54909">
    <property type="entry name" value="Dimeric alpha+beta barrel"/>
    <property type="match status" value="1"/>
</dbReference>
<gene>
    <name evidence="3" type="ORF">FHP91_10275</name>
</gene>
<keyword evidence="1" id="KW-0812">Transmembrane</keyword>
<keyword evidence="4" id="KW-1185">Reference proteome</keyword>
<dbReference type="PANTHER" id="PTHR40057:SF1">
    <property type="entry name" value="SLR1162 PROTEIN"/>
    <property type="match status" value="1"/>
</dbReference>
<dbReference type="RefSeq" id="WP_144309508.1">
    <property type="nucleotide sequence ID" value="NZ_VMNK01000007.1"/>
</dbReference>
<accession>A0A557QWI6</accession>
<organism evidence="3 4">
    <name type="scientific">Denitromonas halophila</name>
    <dbReference type="NCBI Taxonomy" id="1629404"/>
    <lineage>
        <taxon>Bacteria</taxon>
        <taxon>Pseudomonadati</taxon>
        <taxon>Pseudomonadota</taxon>
        <taxon>Betaproteobacteria</taxon>
        <taxon>Rhodocyclales</taxon>
        <taxon>Zoogloeaceae</taxon>
        <taxon>Denitromonas</taxon>
    </lineage>
</organism>
<evidence type="ECO:0000259" key="2">
    <source>
        <dbReference type="Pfam" id="PF03992"/>
    </source>
</evidence>
<feature type="transmembrane region" description="Helical" evidence="1">
    <location>
        <begin position="158"/>
        <end position="179"/>
    </location>
</feature>
<dbReference type="PANTHER" id="PTHR40057">
    <property type="entry name" value="SLR1162 PROTEIN"/>
    <property type="match status" value="1"/>
</dbReference>
<dbReference type="InterPro" id="IPR038762">
    <property type="entry name" value="ABM_predict"/>
</dbReference>
<reference evidence="3 4" key="1">
    <citation type="submission" date="2019-07" db="EMBL/GenBank/DDBJ databases">
        <title>The pathways for chlorine oxyanion respiration interact through the shared metabolite chlorate.</title>
        <authorList>
            <person name="Barnum T.P."/>
            <person name="Cheng Y."/>
            <person name="Hill K.A."/>
            <person name="Lucas L.N."/>
            <person name="Carlson H.K."/>
            <person name="Coates J.D."/>
        </authorList>
    </citation>
    <scope>NUCLEOTIDE SEQUENCE [LARGE SCALE GENOMIC DNA]</scope>
    <source>
        <strain evidence="3 4">SFB-3</strain>
    </source>
</reference>
<name>A0A557QWI6_9RHOO</name>
<evidence type="ECO:0000256" key="1">
    <source>
        <dbReference type="SAM" id="Phobius"/>
    </source>
</evidence>
<dbReference type="InterPro" id="IPR007138">
    <property type="entry name" value="ABM_dom"/>
</dbReference>
<evidence type="ECO:0000313" key="4">
    <source>
        <dbReference type="Proteomes" id="UP000319502"/>
    </source>
</evidence>
<feature type="domain" description="ABM" evidence="2">
    <location>
        <begin position="22"/>
        <end position="91"/>
    </location>
</feature>
<dbReference type="Proteomes" id="UP000319502">
    <property type="component" value="Unassembled WGS sequence"/>
</dbReference>
<comment type="caution">
    <text evidence="3">The sequence shown here is derived from an EMBL/GenBank/DDBJ whole genome shotgun (WGS) entry which is preliminary data.</text>
</comment>
<dbReference type="EMBL" id="VMNK01000007">
    <property type="protein sequence ID" value="TVO57270.1"/>
    <property type="molecule type" value="Genomic_DNA"/>
</dbReference>
<dbReference type="Pfam" id="PF03992">
    <property type="entry name" value="ABM"/>
    <property type="match status" value="1"/>
</dbReference>
<dbReference type="InterPro" id="IPR011008">
    <property type="entry name" value="Dimeric_a/b-barrel"/>
</dbReference>
<dbReference type="OrthoDB" id="1494254at2"/>
<feature type="transmembrane region" description="Helical" evidence="1">
    <location>
        <begin position="128"/>
        <end position="146"/>
    </location>
</feature>
<protein>
    <recommendedName>
        <fullName evidence="2">ABM domain-containing protein</fullName>
    </recommendedName>
</protein>
<dbReference type="AlphaFoldDB" id="A0A557QWI6"/>
<evidence type="ECO:0000313" key="3">
    <source>
        <dbReference type="EMBL" id="TVO57270.1"/>
    </source>
</evidence>
<proteinExistence type="predicted"/>
<dbReference type="Gene3D" id="3.30.70.100">
    <property type="match status" value="1"/>
</dbReference>
<sequence>MTTPSPSETTFAPPGETVTGIIVHQPRRDAYDEYERWLLEIREACKRFPGYLSTDVIRPVDGQETYTVIIRFAGVEQLKAWIESEVRREFLQRIEHALEKGDRYVIKTGLDFWFAPPAAIPPNRWKQFQFTLSAIFPLTVIVPWALSPLLGGWQGVPAMLLGKLLVATVIVYLMVYLIMPRYTRLVAKWLYR</sequence>